<evidence type="ECO:0000256" key="3">
    <source>
        <dbReference type="ARBA" id="ARBA00022552"/>
    </source>
</evidence>
<organism evidence="12">
    <name type="scientific">Amblyomma triste</name>
    <name type="common">Neotropical tick</name>
    <dbReference type="NCBI Taxonomy" id="251400"/>
    <lineage>
        <taxon>Eukaryota</taxon>
        <taxon>Metazoa</taxon>
        <taxon>Ecdysozoa</taxon>
        <taxon>Arthropoda</taxon>
        <taxon>Chelicerata</taxon>
        <taxon>Arachnida</taxon>
        <taxon>Acari</taxon>
        <taxon>Parasitiformes</taxon>
        <taxon>Ixodida</taxon>
        <taxon>Ixodoidea</taxon>
        <taxon>Ixodidae</taxon>
        <taxon>Amblyomminae</taxon>
        <taxon>Amblyomma</taxon>
    </lineage>
</organism>
<keyword evidence="6 12" id="KW-0418">Kinase</keyword>
<evidence type="ECO:0000256" key="5">
    <source>
        <dbReference type="ARBA" id="ARBA00022741"/>
    </source>
</evidence>
<feature type="compositionally biased region" description="Low complexity" evidence="9">
    <location>
        <begin position="126"/>
        <end position="138"/>
    </location>
</feature>
<comment type="subcellular location">
    <subcellularLocation>
        <location evidence="1">Nucleus</location>
        <location evidence="1">Nucleolus</location>
    </subcellularLocation>
</comment>
<evidence type="ECO:0000256" key="6">
    <source>
        <dbReference type="ARBA" id="ARBA00022777"/>
    </source>
</evidence>
<accession>A0A023GM18</accession>
<dbReference type="GO" id="GO:0005524">
    <property type="term" value="F:ATP binding"/>
    <property type="evidence" value="ECO:0007669"/>
    <property type="project" value="UniProtKB-KW"/>
</dbReference>
<dbReference type="AlphaFoldDB" id="A0A023GM18"/>
<dbReference type="Pfam" id="PF25467">
    <property type="entry name" value="NOL9_C"/>
    <property type="match status" value="1"/>
</dbReference>
<keyword evidence="5" id="KW-0547">Nucleotide-binding</keyword>
<protein>
    <submittedName>
        <fullName evidence="12">Putative polynucleotide 5'-hydroxyl-kinase nol9</fullName>
    </submittedName>
</protein>
<feature type="domain" description="NOL9 C-terminal" evidence="11">
    <location>
        <begin position="646"/>
        <end position="749"/>
    </location>
</feature>
<dbReference type="SUPFAM" id="SSF52540">
    <property type="entry name" value="P-loop containing nucleoside triphosphate hydrolases"/>
    <property type="match status" value="1"/>
</dbReference>
<feature type="region of interest" description="Disordered" evidence="9">
    <location>
        <begin position="102"/>
        <end position="226"/>
    </location>
</feature>
<proteinExistence type="evidence at transcript level"/>
<evidence type="ECO:0000256" key="1">
    <source>
        <dbReference type="ARBA" id="ARBA00004604"/>
    </source>
</evidence>
<evidence type="ECO:0000256" key="4">
    <source>
        <dbReference type="ARBA" id="ARBA00022679"/>
    </source>
</evidence>
<feature type="compositionally biased region" description="Polar residues" evidence="9">
    <location>
        <begin position="171"/>
        <end position="180"/>
    </location>
</feature>
<keyword evidence="7" id="KW-0067">ATP-binding</keyword>
<evidence type="ECO:0000256" key="2">
    <source>
        <dbReference type="ARBA" id="ARBA00011003"/>
    </source>
</evidence>
<dbReference type="InterPro" id="IPR032319">
    <property type="entry name" value="CLP1_P"/>
</dbReference>
<keyword evidence="8" id="KW-0539">Nucleus</keyword>
<sequence length="791" mass="86662">MRPQTAKQISQLRRRRRMLGRKLLPKVKGALQAGRIGKPIHNSHQWTVTPISQVDQSLVKSVSRVTSAVPTCAARRRGAAANKVSSGVQNIWRGLEESFLGSSELDQEGQHGESSQRRRRRKKRNAAAPVAAQNQFASEESEEEESPNEHSISSAGDVDEEDCCDDSVTTLENSSSGSETVSDEDSGSASDKSECDGVPDMLMDPKPKREDREDASPVGSDDEQEMDEEELEAMPTAGNLYRVFMASERVLVVVQPPAVVRLSGRAKLRVLHGMVDVEGLLLMCAESVRHGRPTTTMVQSGYPSGLVYVRPFPFVPPLRTGKPLCRALAKLGLNDSWAQLRPFLAKRSAVILLEKVPGGEWTVDAKSSASVWGPFRALGFRISMDETSSVAPSHPWRAEAATLAKNLLCTFDSPEGRTAPPRILVCGRQNSGKSSLLRVFVNSFLNLCKEVLYLDCDPGQCEFTPSATISLTRVTGPLMGPPFTHVQTPMKAYFLGHVSPASQPDAYSEAVRALIEHAHKVAPRTPLFVNTMGWISGLGLSLLVDVIRLSRPTDVVQLLSGEGTTDLPPLDNDLIHSACGWTTSRDGTNRPLTGVTYHPLPGSTCRGRSWARIKREAMVLAYLGQHVGSGLERPIPEAYHWLWNTVPMRVPWSAVVVHDCDNAVPKKELLHALRGSVVALCVVSNDKLLETEDPTYPKFIDGCGPYECLGYGLVRAIDPSERLFYITSPEPHERLSRVNALIRGDLHLPESLLTTQAQMLQCSWAPYVAGASRDLDRSNTNEAEYTANDTS</sequence>
<evidence type="ECO:0000259" key="10">
    <source>
        <dbReference type="Pfam" id="PF16575"/>
    </source>
</evidence>
<dbReference type="InterPro" id="IPR045116">
    <property type="entry name" value="Clp1/Grc3"/>
</dbReference>
<feature type="compositionally biased region" description="Basic and acidic residues" evidence="9">
    <location>
        <begin position="203"/>
        <end position="215"/>
    </location>
</feature>
<evidence type="ECO:0000256" key="7">
    <source>
        <dbReference type="ARBA" id="ARBA00022840"/>
    </source>
</evidence>
<keyword evidence="4" id="KW-0808">Transferase</keyword>
<name>A0A023GM18_AMBTT</name>
<dbReference type="PANTHER" id="PTHR12755:SF3">
    <property type="entry name" value="POLYNUCLEOTIDE 5'-HYDROXYL-KINASE NOL9"/>
    <property type="match status" value="1"/>
</dbReference>
<dbReference type="InterPro" id="IPR027417">
    <property type="entry name" value="P-loop_NTPase"/>
</dbReference>
<dbReference type="EMBL" id="GBBM01000512">
    <property type="protein sequence ID" value="JAC34906.1"/>
    <property type="molecule type" value="mRNA"/>
</dbReference>
<feature type="domain" description="Clp1 P-loop" evidence="10">
    <location>
        <begin position="427"/>
        <end position="560"/>
    </location>
</feature>
<dbReference type="Gene3D" id="3.40.50.300">
    <property type="entry name" value="P-loop containing nucleotide triphosphate hydrolases"/>
    <property type="match status" value="1"/>
</dbReference>
<dbReference type="GO" id="GO:0000448">
    <property type="term" value="P:cleavage in ITS2 between 5.8S rRNA and LSU-rRNA of tricistronic rRNA transcript (SSU-rRNA, 5.8S rRNA, LSU-rRNA)"/>
    <property type="evidence" value="ECO:0007669"/>
    <property type="project" value="TreeGrafter"/>
</dbReference>
<evidence type="ECO:0000256" key="9">
    <source>
        <dbReference type="SAM" id="MobiDB-lite"/>
    </source>
</evidence>
<evidence type="ECO:0000256" key="8">
    <source>
        <dbReference type="ARBA" id="ARBA00023242"/>
    </source>
</evidence>
<comment type="similarity">
    <text evidence="2">Belongs to the Clp1 family. NOL9/GRC3 subfamily.</text>
</comment>
<dbReference type="GO" id="GO:0051731">
    <property type="term" value="F:polynucleotide 5'-hydroxyl-kinase activity"/>
    <property type="evidence" value="ECO:0007669"/>
    <property type="project" value="InterPro"/>
</dbReference>
<dbReference type="Pfam" id="PF16575">
    <property type="entry name" value="CLP1_P"/>
    <property type="match status" value="1"/>
</dbReference>
<dbReference type="PANTHER" id="PTHR12755">
    <property type="entry name" value="CLEAVAGE/POLYADENYLATION FACTOR IA SUBUNIT CLP1P"/>
    <property type="match status" value="1"/>
</dbReference>
<keyword evidence="3" id="KW-0698">rRNA processing</keyword>
<evidence type="ECO:0000259" key="11">
    <source>
        <dbReference type="Pfam" id="PF25467"/>
    </source>
</evidence>
<reference evidence="12" key="1">
    <citation type="submission" date="2014-03" db="EMBL/GenBank/DDBJ databases">
        <title>The sialotranscriptome of Amblyomma triste, Amblyomma parvum and Amblyomma cajennense ticks, uncovered by 454-based RNA-seq.</title>
        <authorList>
            <person name="Garcia G.R."/>
            <person name="Gardinassi L.G."/>
            <person name="Ribeiro J.M."/>
            <person name="Anatriello E."/>
            <person name="Ferreira B.R."/>
            <person name="Moreira H.N."/>
            <person name="Mafra C."/>
            <person name="Olegario M.M."/>
            <person name="Szabo P.J."/>
            <person name="Miranda-Santos I.K."/>
            <person name="Maruyama S.R."/>
        </authorList>
    </citation>
    <scope>NUCLEOTIDE SEQUENCE</scope>
    <source>
        <strain evidence="12">Mato Grasso do Sul</strain>
        <tissue evidence="12">Salivary glands</tissue>
    </source>
</reference>
<evidence type="ECO:0000313" key="12">
    <source>
        <dbReference type="EMBL" id="JAC34906.1"/>
    </source>
</evidence>
<dbReference type="GO" id="GO:0005730">
    <property type="term" value="C:nucleolus"/>
    <property type="evidence" value="ECO:0007669"/>
    <property type="project" value="UniProtKB-SubCell"/>
</dbReference>
<dbReference type="InterPro" id="IPR057570">
    <property type="entry name" value="NOL9_C"/>
</dbReference>